<protein>
    <submittedName>
        <fullName evidence="2">DNA repair ATPase</fullName>
    </submittedName>
</protein>
<evidence type="ECO:0000313" key="2">
    <source>
        <dbReference type="EMBL" id="APT89056.1"/>
    </source>
</evidence>
<name>A0A1L7CT68_9CORY</name>
<feature type="region of interest" description="Disordered" evidence="1">
    <location>
        <begin position="368"/>
        <end position="434"/>
    </location>
</feature>
<dbReference type="Gene3D" id="1.10.287.1490">
    <property type="match status" value="1"/>
</dbReference>
<accession>A0A1L7CT68</accession>
<dbReference type="Proteomes" id="UP000185434">
    <property type="component" value="Chromosome"/>
</dbReference>
<organism evidence="2 3">
    <name type="scientific">Corynebacterium frankenforstense DSM 45800</name>
    <dbReference type="NCBI Taxonomy" id="1437875"/>
    <lineage>
        <taxon>Bacteria</taxon>
        <taxon>Bacillati</taxon>
        <taxon>Actinomycetota</taxon>
        <taxon>Actinomycetes</taxon>
        <taxon>Mycobacteriales</taxon>
        <taxon>Corynebacteriaceae</taxon>
        <taxon>Corynebacterium</taxon>
    </lineage>
</organism>
<gene>
    <name evidence="2" type="ORF">CFRA_07095</name>
</gene>
<keyword evidence="3" id="KW-1185">Reference proteome</keyword>
<feature type="compositionally biased region" description="Pro residues" evidence="1">
    <location>
        <begin position="17"/>
        <end position="29"/>
    </location>
</feature>
<dbReference type="AlphaFoldDB" id="A0A1L7CT68"/>
<dbReference type="InterPro" id="IPR007139">
    <property type="entry name" value="DUF349"/>
</dbReference>
<dbReference type="KEGG" id="cfk:CFRA_07095"/>
<dbReference type="STRING" id="1437875.CFRA_07095"/>
<evidence type="ECO:0000313" key="3">
    <source>
        <dbReference type="Proteomes" id="UP000185434"/>
    </source>
</evidence>
<evidence type="ECO:0000256" key="1">
    <source>
        <dbReference type="SAM" id="MobiDB-lite"/>
    </source>
</evidence>
<reference evidence="2 3" key="1">
    <citation type="submission" date="2014-08" db="EMBL/GenBank/DDBJ databases">
        <title>Complete genome sequence of Corynebacterium frankenforstense ST18(T) (=DSM 45800(T)), isolated from raw cow milk.</title>
        <authorList>
            <person name="Ruckert C."/>
            <person name="Albersmeier A."/>
            <person name="Winkler A."/>
            <person name="Lipski A."/>
            <person name="Kalinowski J."/>
        </authorList>
    </citation>
    <scope>NUCLEOTIDE SEQUENCE [LARGE SCALE GENOMIC DNA]</scope>
    <source>
        <strain evidence="2 3">ST18</strain>
    </source>
</reference>
<feature type="compositionally biased region" description="Basic and acidic residues" evidence="1">
    <location>
        <begin position="368"/>
        <end position="382"/>
    </location>
</feature>
<feature type="region of interest" description="Disordered" evidence="1">
    <location>
        <begin position="1"/>
        <end position="40"/>
    </location>
</feature>
<proteinExistence type="predicted"/>
<feature type="compositionally biased region" description="Low complexity" evidence="1">
    <location>
        <begin position="415"/>
        <end position="434"/>
    </location>
</feature>
<sequence length="434" mass="49195">MPGRIPTPGDLARPAATPKPKPTPKPAPAQDPHRFGRVAEDGTVYLVTADGEREIGQWQAGTPEEGLRHFAGRYDDLVTEVAVLESRLSSHPEDADAIRAQAATLAEGLDEAAVIGDIEALRARLGRIRREAGDAKGRVEESRKRRREEAVAAKEKLIAETEDIAENSTQWKAAGDRIRAILEEWKKIRGIDRATDDRLWKRYARARDAFHRRRGAHFAELDRGRAAAKRRKEELVERAVALQDSTEWRETARAYRDLMQEWKAAGRAPREADDRLWEQFRAAQDKFFGARDAVNAEKDREFAANGEAKDALIAEYEPLIDPDKNLDQARAKLTELQEKWDEIGYVPKSRMRELEDKIAGLEKRVTDAERSKWRRTDPEAQERAAQFTRRVDELTAQAEQAEERGDAKKAEQLRAQAAQWSAWAETAAEALEDR</sequence>
<dbReference type="Pfam" id="PF03993">
    <property type="entry name" value="DUF349"/>
    <property type="match status" value="3"/>
</dbReference>
<feature type="compositionally biased region" description="Basic and acidic residues" evidence="1">
    <location>
        <begin position="401"/>
        <end position="412"/>
    </location>
</feature>
<feature type="compositionally biased region" description="Basic and acidic residues" evidence="1">
    <location>
        <begin position="31"/>
        <end position="40"/>
    </location>
</feature>
<dbReference type="EMBL" id="CP009247">
    <property type="protein sequence ID" value="APT89056.1"/>
    <property type="molecule type" value="Genomic_DNA"/>
</dbReference>